<dbReference type="EMBL" id="QKVK01000004">
    <property type="protein sequence ID" value="PZF77042.1"/>
    <property type="molecule type" value="Genomic_DNA"/>
</dbReference>
<dbReference type="GO" id="GO:0042910">
    <property type="term" value="F:xenobiotic transmembrane transporter activity"/>
    <property type="evidence" value="ECO:0007669"/>
    <property type="project" value="InterPro"/>
</dbReference>
<comment type="caution">
    <text evidence="3">The sequence shown here is derived from an EMBL/GenBank/DDBJ whole genome shotgun (WGS) entry which is preliminary data.</text>
</comment>
<keyword evidence="4" id="KW-1185">Reference proteome</keyword>
<keyword evidence="2" id="KW-0812">Transmembrane</keyword>
<feature type="transmembrane region" description="Helical" evidence="2">
    <location>
        <begin position="405"/>
        <end position="427"/>
    </location>
</feature>
<feature type="transmembrane region" description="Helical" evidence="2">
    <location>
        <begin position="43"/>
        <end position="62"/>
    </location>
</feature>
<dbReference type="CDD" id="cd13131">
    <property type="entry name" value="MATE_NorM_like"/>
    <property type="match status" value="1"/>
</dbReference>
<feature type="transmembrane region" description="Helical" evidence="2">
    <location>
        <begin position="381"/>
        <end position="399"/>
    </location>
</feature>
<feature type="transmembrane region" description="Helical" evidence="2">
    <location>
        <begin position="340"/>
        <end position="360"/>
    </location>
</feature>
<accession>A0A2W2ATM4</accession>
<evidence type="ECO:0000313" key="3">
    <source>
        <dbReference type="EMBL" id="PZF77042.1"/>
    </source>
</evidence>
<keyword evidence="2" id="KW-0472">Membrane</keyword>
<evidence type="ECO:0000256" key="2">
    <source>
        <dbReference type="SAM" id="Phobius"/>
    </source>
</evidence>
<feature type="transmembrane region" description="Helical" evidence="2">
    <location>
        <begin position="112"/>
        <end position="135"/>
    </location>
</feature>
<dbReference type="NCBIfam" id="TIGR00797">
    <property type="entry name" value="matE"/>
    <property type="match status" value="1"/>
</dbReference>
<dbReference type="GO" id="GO:0005886">
    <property type="term" value="C:plasma membrane"/>
    <property type="evidence" value="ECO:0007669"/>
    <property type="project" value="TreeGrafter"/>
</dbReference>
<feature type="transmembrane region" description="Helical" evidence="2">
    <location>
        <begin position="265"/>
        <end position="293"/>
    </location>
</feature>
<dbReference type="InterPro" id="IPR002528">
    <property type="entry name" value="MATE_fam"/>
</dbReference>
<reference evidence="4" key="1">
    <citation type="submission" date="2018-06" db="EMBL/GenBank/DDBJ databases">
        <title>Aestuariibacter litoralis strain KCTC 52945T.</title>
        <authorList>
            <person name="Li X."/>
            <person name="Salam N."/>
            <person name="Li J.-L."/>
            <person name="Chen Y.-M."/>
            <person name="Yang Z.-W."/>
            <person name="Zhang L.-Y."/>
            <person name="Han M.-X."/>
            <person name="Xiao M."/>
            <person name="Li W.-J."/>
        </authorList>
    </citation>
    <scope>NUCLEOTIDE SEQUENCE [LARGE SCALE GENOMIC DNA]</scope>
    <source>
        <strain evidence="4">KCTC 52945</strain>
    </source>
</reference>
<proteinExistence type="predicted"/>
<dbReference type="Proteomes" id="UP000248795">
    <property type="component" value="Unassembled WGS sequence"/>
</dbReference>
<evidence type="ECO:0000256" key="1">
    <source>
        <dbReference type="ARBA" id="ARBA00022448"/>
    </source>
</evidence>
<feature type="transmembrane region" description="Helical" evidence="2">
    <location>
        <begin position="82"/>
        <end position="100"/>
    </location>
</feature>
<protein>
    <submittedName>
        <fullName evidence="3">Uncharacterized protein</fullName>
    </submittedName>
</protein>
<keyword evidence="1" id="KW-0813">Transport</keyword>
<dbReference type="AlphaFoldDB" id="A0A2W2ATM4"/>
<dbReference type="InterPro" id="IPR050222">
    <property type="entry name" value="MATE_MdtK"/>
</dbReference>
<feature type="transmembrane region" description="Helical" evidence="2">
    <location>
        <begin position="305"/>
        <end position="328"/>
    </location>
</feature>
<dbReference type="PANTHER" id="PTHR43298">
    <property type="entry name" value="MULTIDRUG RESISTANCE PROTEIN NORM-RELATED"/>
    <property type="match status" value="1"/>
</dbReference>
<gene>
    <name evidence="3" type="ORF">DK847_11400</name>
</gene>
<keyword evidence="2" id="KW-1133">Transmembrane helix</keyword>
<feature type="transmembrane region" description="Helical" evidence="2">
    <location>
        <begin position="147"/>
        <end position="164"/>
    </location>
</feature>
<organism evidence="3 4">
    <name type="scientific">Aestuariivirga litoralis</name>
    <dbReference type="NCBI Taxonomy" id="2650924"/>
    <lineage>
        <taxon>Bacteria</taxon>
        <taxon>Pseudomonadati</taxon>
        <taxon>Pseudomonadota</taxon>
        <taxon>Alphaproteobacteria</taxon>
        <taxon>Hyphomicrobiales</taxon>
        <taxon>Aestuariivirgaceae</taxon>
        <taxon>Aestuariivirga</taxon>
    </lineage>
</organism>
<dbReference type="Pfam" id="PF01554">
    <property type="entry name" value="MatE"/>
    <property type="match status" value="2"/>
</dbReference>
<feature type="transmembrane region" description="Helical" evidence="2">
    <location>
        <begin position="184"/>
        <end position="205"/>
    </location>
</feature>
<dbReference type="PANTHER" id="PTHR43298:SF2">
    <property type="entry name" value="FMN_FAD EXPORTER YEEO-RELATED"/>
    <property type="match status" value="1"/>
</dbReference>
<sequence length="439" mass="46332">MITIALPLIFAYLADVMMIITAKMVVGRLGAIDLAAAGISTDLSYQMCIILMGFFSVVGVLVSEARGALNRERIVPELIRGMILAGLLGLVVTVIVLNLGHVLKALGQQPQVIALAGPYYTGFAFAMLPIVWFGVLRSFAAAMMKTGFVLAVTVVTVILNYFLMQGLVHGSFGFAKLGIAGAGIAWAVSMWFKFLCLAVYTFFLIRQRRLPLHPGTIGGPRAYGPLVKLGLPVAGIVAMESGLFATTSLLSGILGTVELAAYQMVMGWIAIPFVISLGISEGAMVRVAYFVGARDPAAARQAGNLGMLVGVGVPLLLVVIPVFAPGLISHIFLDPSDPNFAQIGGLVASLLLIAAVFQVFDGLQAIASHALRGLKDAVVPLIIAGIGYWLIGLGSGYLFGFHFGWGAIGLWGGVAIGLAFTGTLLAWRFELLAKRQLPE</sequence>
<name>A0A2W2ATM4_9HYPH</name>
<evidence type="ECO:0000313" key="4">
    <source>
        <dbReference type="Proteomes" id="UP000248795"/>
    </source>
</evidence>
<feature type="transmembrane region" description="Helical" evidence="2">
    <location>
        <begin position="226"/>
        <end position="245"/>
    </location>
</feature>
<dbReference type="GO" id="GO:0015297">
    <property type="term" value="F:antiporter activity"/>
    <property type="evidence" value="ECO:0007669"/>
    <property type="project" value="InterPro"/>
</dbReference>